<organism evidence="2 3">
    <name type="scientific">Gossypium australe</name>
    <dbReference type="NCBI Taxonomy" id="47621"/>
    <lineage>
        <taxon>Eukaryota</taxon>
        <taxon>Viridiplantae</taxon>
        <taxon>Streptophyta</taxon>
        <taxon>Embryophyta</taxon>
        <taxon>Tracheophyta</taxon>
        <taxon>Spermatophyta</taxon>
        <taxon>Magnoliopsida</taxon>
        <taxon>eudicotyledons</taxon>
        <taxon>Gunneridae</taxon>
        <taxon>Pentapetalae</taxon>
        <taxon>rosids</taxon>
        <taxon>malvids</taxon>
        <taxon>Malvales</taxon>
        <taxon>Malvaceae</taxon>
        <taxon>Malvoideae</taxon>
        <taxon>Gossypium</taxon>
    </lineage>
</organism>
<dbReference type="EMBL" id="SMMG02000001">
    <property type="protein sequence ID" value="KAA3486876.1"/>
    <property type="molecule type" value="Genomic_DNA"/>
</dbReference>
<dbReference type="InterPro" id="IPR053134">
    <property type="entry name" value="RNA-dir_DNA_polymerase"/>
</dbReference>
<dbReference type="AlphaFoldDB" id="A0A5B6WZN2"/>
<dbReference type="InterPro" id="IPR043128">
    <property type="entry name" value="Rev_trsase/Diguanyl_cyclase"/>
</dbReference>
<gene>
    <name evidence="2" type="ORF">EPI10_030747</name>
</gene>
<dbReference type="InterPro" id="IPR043502">
    <property type="entry name" value="DNA/RNA_pol_sf"/>
</dbReference>
<evidence type="ECO:0000313" key="3">
    <source>
        <dbReference type="Proteomes" id="UP000325315"/>
    </source>
</evidence>
<evidence type="ECO:0000259" key="1">
    <source>
        <dbReference type="Pfam" id="PF00078"/>
    </source>
</evidence>
<dbReference type="PANTHER" id="PTHR24559">
    <property type="entry name" value="TRANSPOSON TY3-I GAG-POL POLYPROTEIN"/>
    <property type="match status" value="1"/>
</dbReference>
<dbReference type="OrthoDB" id="1701144at2759"/>
<protein>
    <submittedName>
        <fullName evidence="2">DNA/RNA polymerases superfamily protein</fullName>
    </submittedName>
</protein>
<keyword evidence="3" id="KW-1185">Reference proteome</keyword>
<dbReference type="PANTHER" id="PTHR24559:SF444">
    <property type="entry name" value="REVERSE TRANSCRIPTASE DOMAIN-CONTAINING PROTEIN"/>
    <property type="match status" value="1"/>
</dbReference>
<feature type="domain" description="Reverse transcriptase" evidence="1">
    <location>
        <begin position="39"/>
        <end position="99"/>
    </location>
</feature>
<reference evidence="3" key="1">
    <citation type="journal article" date="2019" name="Plant Biotechnol. J.">
        <title>Genome sequencing of the Australian wild diploid species Gossypium australe highlights disease resistance and delayed gland morphogenesis.</title>
        <authorList>
            <person name="Cai Y."/>
            <person name="Cai X."/>
            <person name="Wang Q."/>
            <person name="Wang P."/>
            <person name="Zhang Y."/>
            <person name="Cai C."/>
            <person name="Xu Y."/>
            <person name="Wang K."/>
            <person name="Zhou Z."/>
            <person name="Wang C."/>
            <person name="Geng S."/>
            <person name="Li B."/>
            <person name="Dong Q."/>
            <person name="Hou Y."/>
            <person name="Wang H."/>
            <person name="Ai P."/>
            <person name="Liu Z."/>
            <person name="Yi F."/>
            <person name="Sun M."/>
            <person name="An G."/>
            <person name="Cheng J."/>
            <person name="Zhang Y."/>
            <person name="Shi Q."/>
            <person name="Xie Y."/>
            <person name="Shi X."/>
            <person name="Chang Y."/>
            <person name="Huang F."/>
            <person name="Chen Y."/>
            <person name="Hong S."/>
            <person name="Mi L."/>
            <person name="Sun Q."/>
            <person name="Zhang L."/>
            <person name="Zhou B."/>
            <person name="Peng R."/>
            <person name="Zhang X."/>
            <person name="Liu F."/>
        </authorList>
    </citation>
    <scope>NUCLEOTIDE SEQUENCE [LARGE SCALE GENOMIC DNA]</scope>
    <source>
        <strain evidence="3">cv. PA1801</strain>
    </source>
</reference>
<proteinExistence type="predicted"/>
<dbReference type="Proteomes" id="UP000325315">
    <property type="component" value="Unassembled WGS sequence"/>
</dbReference>
<dbReference type="Gene3D" id="3.30.70.270">
    <property type="match status" value="1"/>
</dbReference>
<evidence type="ECO:0000313" key="2">
    <source>
        <dbReference type="EMBL" id="KAA3486876.1"/>
    </source>
</evidence>
<dbReference type="Pfam" id="PF00078">
    <property type="entry name" value="RVT_1"/>
    <property type="match status" value="1"/>
</dbReference>
<name>A0A5B6WZN2_9ROSI</name>
<dbReference type="InterPro" id="IPR000477">
    <property type="entry name" value="RT_dom"/>
</dbReference>
<dbReference type="SUPFAM" id="SSF56672">
    <property type="entry name" value="DNA/RNA polymerases"/>
    <property type="match status" value="1"/>
</dbReference>
<comment type="caution">
    <text evidence="2">The sequence shown here is derived from an EMBL/GenBank/DDBJ whole genome shotgun (WGS) entry which is preliminary data.</text>
</comment>
<sequence length="107" mass="12966">MFFLRNFWVDHQSERDRFGLDFSVQSGFNQIKRIKSLVVFQPHLNRFIVVFIDDILIYSKNEFEDAQHLRIILQTLHEKKIYAKFSKCEFWLKEVIFLDHIISTEGI</sequence>
<accession>A0A5B6WZN2</accession>